<feature type="compositionally biased region" description="Basic and acidic residues" evidence="7">
    <location>
        <begin position="940"/>
        <end position="957"/>
    </location>
</feature>
<gene>
    <name evidence="9" type="ORF">BCV69DRAFT_281800</name>
</gene>
<evidence type="ECO:0000259" key="8">
    <source>
        <dbReference type="PROSITE" id="PS50010"/>
    </source>
</evidence>
<feature type="compositionally biased region" description="Basic and acidic residues" evidence="7">
    <location>
        <begin position="651"/>
        <end position="661"/>
    </location>
</feature>
<feature type="region of interest" description="Disordered" evidence="7">
    <location>
        <begin position="1111"/>
        <end position="1236"/>
    </location>
</feature>
<feature type="compositionally biased region" description="Polar residues" evidence="7">
    <location>
        <begin position="591"/>
        <end position="608"/>
    </location>
</feature>
<dbReference type="InterPro" id="IPR051492">
    <property type="entry name" value="Dynamin-Rho_GEF"/>
</dbReference>
<feature type="region of interest" description="Disordered" evidence="7">
    <location>
        <begin position="844"/>
        <end position="907"/>
    </location>
</feature>
<feature type="compositionally biased region" description="Polar residues" evidence="7">
    <location>
        <begin position="1924"/>
        <end position="1958"/>
    </location>
</feature>
<name>A0A316U9P7_9BASI</name>
<feature type="region of interest" description="Disordered" evidence="7">
    <location>
        <begin position="1"/>
        <end position="831"/>
    </location>
</feature>
<feature type="compositionally biased region" description="Polar residues" evidence="7">
    <location>
        <begin position="501"/>
        <end position="532"/>
    </location>
</feature>
<feature type="compositionally biased region" description="Low complexity" evidence="7">
    <location>
        <begin position="334"/>
        <end position="358"/>
    </location>
</feature>
<dbReference type="PANTHER" id="PTHR22834">
    <property type="entry name" value="NUCLEAR FUSION PROTEIN FUS2"/>
    <property type="match status" value="1"/>
</dbReference>
<dbReference type="SMART" id="SM00325">
    <property type="entry name" value="RhoGEF"/>
    <property type="match status" value="1"/>
</dbReference>
<feature type="compositionally biased region" description="Low complexity" evidence="7">
    <location>
        <begin position="1215"/>
        <end position="1225"/>
    </location>
</feature>
<dbReference type="Pfam" id="PF00621">
    <property type="entry name" value="RhoGEF"/>
    <property type="match status" value="1"/>
</dbReference>
<feature type="compositionally biased region" description="Low complexity" evidence="7">
    <location>
        <begin position="578"/>
        <end position="590"/>
    </location>
</feature>
<accession>A0A316U9P7</accession>
<dbReference type="GO" id="GO:0005795">
    <property type="term" value="C:Golgi stack"/>
    <property type="evidence" value="ECO:0007669"/>
    <property type="project" value="UniProtKB-SubCell"/>
</dbReference>
<reference evidence="9 10" key="1">
    <citation type="journal article" date="2018" name="Mol. Biol. Evol.">
        <title>Broad Genomic Sampling Reveals a Smut Pathogenic Ancestry of the Fungal Clade Ustilaginomycotina.</title>
        <authorList>
            <person name="Kijpornyongpan T."/>
            <person name="Mondo S.J."/>
            <person name="Barry K."/>
            <person name="Sandor L."/>
            <person name="Lee J."/>
            <person name="Lipzen A."/>
            <person name="Pangilinan J."/>
            <person name="LaButti K."/>
            <person name="Hainaut M."/>
            <person name="Henrissat B."/>
            <person name="Grigoriev I.V."/>
            <person name="Spatafora J.W."/>
            <person name="Aime M.C."/>
        </authorList>
    </citation>
    <scope>NUCLEOTIDE SEQUENCE [LARGE SCALE GENOMIC DNA]</scope>
    <source>
        <strain evidence="9 10">MCA 4718</strain>
    </source>
</reference>
<evidence type="ECO:0000313" key="9">
    <source>
        <dbReference type="EMBL" id="PWN21892.1"/>
    </source>
</evidence>
<feature type="compositionally biased region" description="Basic and acidic residues" evidence="7">
    <location>
        <begin position="1891"/>
        <end position="1905"/>
    </location>
</feature>
<dbReference type="Gene3D" id="1.20.900.10">
    <property type="entry name" value="Dbl homology (DH) domain"/>
    <property type="match status" value="2"/>
</dbReference>
<dbReference type="GO" id="GO:0031991">
    <property type="term" value="P:regulation of actomyosin contractile ring contraction"/>
    <property type="evidence" value="ECO:0007669"/>
    <property type="project" value="TreeGrafter"/>
</dbReference>
<feature type="domain" description="DH" evidence="8">
    <location>
        <begin position="1076"/>
        <end position="1484"/>
    </location>
</feature>
<feature type="compositionally biased region" description="Polar residues" evidence="7">
    <location>
        <begin position="63"/>
        <end position="94"/>
    </location>
</feature>
<feature type="compositionally biased region" description="Basic residues" evidence="7">
    <location>
        <begin position="565"/>
        <end position="574"/>
    </location>
</feature>
<comment type="subcellular location">
    <subcellularLocation>
        <location evidence="1">Cell junction</location>
    </subcellularLocation>
    <subcellularLocation>
        <location evidence="2">Golgi apparatus</location>
        <location evidence="2">Golgi stack</location>
    </subcellularLocation>
</comment>
<dbReference type="Proteomes" id="UP000245942">
    <property type="component" value="Unassembled WGS sequence"/>
</dbReference>
<feature type="compositionally biased region" description="Polar residues" evidence="7">
    <location>
        <begin position="731"/>
        <end position="749"/>
    </location>
</feature>
<feature type="compositionally biased region" description="Polar residues" evidence="7">
    <location>
        <begin position="319"/>
        <end position="333"/>
    </location>
</feature>
<protein>
    <recommendedName>
        <fullName evidence="3">Dynamin-binding protein</fullName>
    </recommendedName>
    <alternativeName>
        <fullName evidence="6">Scaffold protein Tuba</fullName>
    </alternativeName>
</protein>
<evidence type="ECO:0000256" key="6">
    <source>
        <dbReference type="ARBA" id="ARBA00032587"/>
    </source>
</evidence>
<keyword evidence="4" id="KW-0344">Guanine-nucleotide releasing factor</keyword>
<evidence type="ECO:0000313" key="10">
    <source>
        <dbReference type="Proteomes" id="UP000245942"/>
    </source>
</evidence>
<feature type="compositionally biased region" description="Polar residues" evidence="7">
    <location>
        <begin position="697"/>
        <end position="711"/>
    </location>
</feature>
<feature type="compositionally biased region" description="Low complexity" evidence="7">
    <location>
        <begin position="1187"/>
        <end position="1205"/>
    </location>
</feature>
<dbReference type="PANTHER" id="PTHR22834:SF20">
    <property type="entry name" value="SH3 DOMAIN-CONTAINING PROTEIN"/>
    <property type="match status" value="1"/>
</dbReference>
<feature type="compositionally biased region" description="Basic and acidic residues" evidence="7">
    <location>
        <begin position="761"/>
        <end position="770"/>
    </location>
</feature>
<feature type="compositionally biased region" description="Polar residues" evidence="7">
    <location>
        <begin position="866"/>
        <end position="890"/>
    </location>
</feature>
<proteinExistence type="predicted"/>
<evidence type="ECO:0000256" key="3">
    <source>
        <dbReference type="ARBA" id="ARBA00018186"/>
    </source>
</evidence>
<feature type="compositionally biased region" description="Polar residues" evidence="7">
    <location>
        <begin position="42"/>
        <end position="56"/>
    </location>
</feature>
<evidence type="ECO:0000256" key="1">
    <source>
        <dbReference type="ARBA" id="ARBA00004282"/>
    </source>
</evidence>
<dbReference type="GeneID" id="37013848"/>
<evidence type="ECO:0000256" key="2">
    <source>
        <dbReference type="ARBA" id="ARBA00004348"/>
    </source>
</evidence>
<feature type="region of interest" description="Disordered" evidence="7">
    <location>
        <begin position="925"/>
        <end position="957"/>
    </location>
</feature>
<feature type="region of interest" description="Disordered" evidence="7">
    <location>
        <begin position="1871"/>
        <end position="2027"/>
    </location>
</feature>
<dbReference type="InterPro" id="IPR001331">
    <property type="entry name" value="GDS_CDC24_CS"/>
</dbReference>
<feature type="compositionally biased region" description="Basic and acidic residues" evidence="7">
    <location>
        <begin position="395"/>
        <end position="406"/>
    </location>
</feature>
<feature type="compositionally biased region" description="Low complexity" evidence="7">
    <location>
        <begin position="786"/>
        <end position="796"/>
    </location>
</feature>
<dbReference type="InterPro" id="IPR004148">
    <property type="entry name" value="BAR_dom"/>
</dbReference>
<dbReference type="Pfam" id="PF03114">
    <property type="entry name" value="BAR"/>
    <property type="match status" value="1"/>
</dbReference>
<dbReference type="STRING" id="1684307.A0A316U9P7"/>
<dbReference type="OrthoDB" id="10256089at2759"/>
<dbReference type="CDD" id="cd00160">
    <property type="entry name" value="RhoGEF"/>
    <property type="match status" value="1"/>
</dbReference>
<dbReference type="PROSITE" id="PS00741">
    <property type="entry name" value="DH_1"/>
    <property type="match status" value="1"/>
</dbReference>
<dbReference type="SUPFAM" id="SSF48065">
    <property type="entry name" value="DBL homology domain (DH-domain)"/>
    <property type="match status" value="1"/>
</dbReference>
<feature type="region of interest" description="Disordered" evidence="7">
    <location>
        <begin position="1012"/>
        <end position="1045"/>
    </location>
</feature>
<keyword evidence="10" id="KW-1185">Reference proteome</keyword>
<evidence type="ECO:0000256" key="7">
    <source>
        <dbReference type="SAM" id="MobiDB-lite"/>
    </source>
</evidence>
<feature type="compositionally biased region" description="Polar residues" evidence="7">
    <location>
        <begin position="673"/>
        <end position="684"/>
    </location>
</feature>
<organism evidence="9 10">
    <name type="scientific">Pseudomicrostroma glucosiphilum</name>
    <dbReference type="NCBI Taxonomy" id="1684307"/>
    <lineage>
        <taxon>Eukaryota</taxon>
        <taxon>Fungi</taxon>
        <taxon>Dikarya</taxon>
        <taxon>Basidiomycota</taxon>
        <taxon>Ustilaginomycotina</taxon>
        <taxon>Exobasidiomycetes</taxon>
        <taxon>Microstromatales</taxon>
        <taxon>Microstromatales incertae sedis</taxon>
        <taxon>Pseudomicrostroma</taxon>
    </lineage>
</organism>
<feature type="region of interest" description="Disordered" evidence="7">
    <location>
        <begin position="1495"/>
        <end position="1522"/>
    </location>
</feature>
<feature type="compositionally biased region" description="Polar residues" evidence="7">
    <location>
        <begin position="1177"/>
        <end position="1186"/>
    </location>
</feature>
<dbReference type="RefSeq" id="XP_025349052.1">
    <property type="nucleotide sequence ID" value="XM_025492114.1"/>
</dbReference>
<dbReference type="InterPro" id="IPR000219">
    <property type="entry name" value="DH_dom"/>
</dbReference>
<evidence type="ECO:0000256" key="4">
    <source>
        <dbReference type="ARBA" id="ARBA00022658"/>
    </source>
</evidence>
<feature type="compositionally biased region" description="Polar residues" evidence="7">
    <location>
        <begin position="441"/>
        <end position="460"/>
    </location>
</feature>
<dbReference type="Gene3D" id="1.20.1270.60">
    <property type="entry name" value="Arfaptin homology (AH) domain/BAR domain"/>
    <property type="match status" value="1"/>
</dbReference>
<dbReference type="InterPro" id="IPR027267">
    <property type="entry name" value="AH/BAR_dom_sf"/>
</dbReference>
<keyword evidence="5" id="KW-0965">Cell junction</keyword>
<feature type="compositionally biased region" description="Polar residues" evidence="7">
    <location>
        <begin position="1495"/>
        <end position="1512"/>
    </location>
</feature>
<dbReference type="PROSITE" id="PS50010">
    <property type="entry name" value="DH_2"/>
    <property type="match status" value="1"/>
</dbReference>
<feature type="region of interest" description="Disordered" evidence="7">
    <location>
        <begin position="1826"/>
        <end position="1857"/>
    </location>
</feature>
<feature type="compositionally biased region" description="Polar residues" evidence="7">
    <location>
        <begin position="898"/>
        <end position="907"/>
    </location>
</feature>
<feature type="compositionally biased region" description="Polar residues" evidence="7">
    <location>
        <begin position="1030"/>
        <end position="1044"/>
    </location>
</feature>
<dbReference type="SUPFAM" id="SSF103657">
    <property type="entry name" value="BAR/IMD domain-like"/>
    <property type="match status" value="1"/>
</dbReference>
<evidence type="ECO:0000256" key="5">
    <source>
        <dbReference type="ARBA" id="ARBA00022949"/>
    </source>
</evidence>
<dbReference type="EMBL" id="KZ819324">
    <property type="protein sequence ID" value="PWN21892.1"/>
    <property type="molecule type" value="Genomic_DNA"/>
</dbReference>
<feature type="compositionally biased region" description="Polar residues" evidence="7">
    <location>
        <begin position="101"/>
        <end position="125"/>
    </location>
</feature>
<dbReference type="GO" id="GO:0032955">
    <property type="term" value="P:regulation of division septum assembly"/>
    <property type="evidence" value="ECO:0007669"/>
    <property type="project" value="TreeGrafter"/>
</dbReference>
<dbReference type="InterPro" id="IPR035899">
    <property type="entry name" value="DBL_dom_sf"/>
</dbReference>
<feature type="compositionally biased region" description="Polar residues" evidence="7">
    <location>
        <begin position="423"/>
        <end position="432"/>
    </location>
</feature>
<dbReference type="GO" id="GO:0035556">
    <property type="term" value="P:intracellular signal transduction"/>
    <property type="evidence" value="ECO:0007669"/>
    <property type="project" value="InterPro"/>
</dbReference>
<sequence>MAEPSEPLARSPRGSAHGDGIPSPNLSLPYRKLPGNVRRPSFRSTLSTHPPESPASSYLFLDPSSSRAPSVRSELTTSSVEHNSSRRGTGSTIPGSPGYFSATSSLNDHSEYANRTLSPASQYTSLFPPPSASPGNRAPGTVDLRSRSPPSPTDRRLRSPKSFGSPHWLPSLPADDNEALPLPSTSSHPDPVPVALPSGRQSRAQRMMRKISQPKLRDTEDSNKGSGLLRPLNTLGARRRSSATSSQGAGESDVGQPLTPSERRPSQVSTPTAKEFPGSGLPEEISSKSDGLKHKLFGRWKKETAGQQGEPQVAPSSPPQSFEETPTASSPVTPLTDLDSSPALSSSSSYRPLSEPRPNNSAQVTPASSVAAPHPSPNLLGIIVPSPMETGYLEKLAEGNSHERSQYRLSPPPEVHGEAHVASNCTNFSVAPSASDVGPANTYQNSQQSAGIEASGQQISLGHEDAHALGSRAQQAPVANGVSKPNKPTRDLPYPPKAAPTSASYETDPFNSFVNHSQGLVRSKSDTASTGGLDSPPLEVSEANLAKATSEMTSPLRRTPARPGASKKWRSKTRSRADTATSSSSRSSWTEPTARTSSLQSPDRGSQRSGPCLPSPPPRSSSSSFGYFDATDVVDVSPSRGSRRVSWKADAIVERSEDHASGSEVAFGGASKMSRSTSYNSVESTSDKASARGVESHLSSPIRQRASSLSSKYVDAAQTPDRSESMKSRRNQGPSIQPGTESSSTTNGPPSLPTKSPLRTDGVRSSRSDRTLPPSSSVAAPQEMIPNTSSTSAYSPSAPPLPVAIPSDSANRRKRSASKSTAVPVASSPARFSLEEAFISGGAAWSLGSTSSNPHRSAPSDRSRSFDLTTRSDPSRGATDTRTLPSQRARGQTKIRSESVSYAGQSISQDMPDLTAALLSSAEASKVMSLPDTPDTESTSNEREPPRGSQDLGRENGHMDLATLKSRKWGMSTQATSNSETDGNFLRTAKRSMRKKSNDANTRPAIRRIFETEEQEQGRRVPGFDVSDRLQGSSGEVPSSTTSVAGAKDITARVVSDHTSHWSSNDVDGEGKRLLKRRNVIRELVQTERSYAADLAVIRDVYLAQARALAGPTSSSPLAANPASRPTYSPLESPPVSASQFPASPGPSAFLSRTISNGEPPSLVTPPMPSHARMRSVSANSTTNAPSQASGSASNRSSMMTSDSKSASRHGQDGAASSSTSFASSRQGVDDKDGKPSRLLAAHDLTTPSLSIETAENMLRNPQNPALRSEPSSADIGGSAKSANADVTGLLTRPAVAAGFMLPSPSSLLTPSSPNPQAPMTATDIRVIFAGVDQASAFAEEMSTLLESAMGTLAAAPLPSNVADLADACDDRIGRTFRGLIERLHVVFGAYYSRHEASIARLQELAATSARAAAFLKECDVVARTKTNAWDLASLLIKPVQRMLKYPLLLYEILSATSTSHPDYEDLKLAIEEMQKVADSINELGRRRDIINQIVSGQSPSQGTSRSASKSPTIKGPRRTTGILRKQKSRVRDLTGGSASSSQLLGEVTPVLLKDEDGYASLVASTKTLEEGIEALHRRILRWSNYAKQCYDHQSSLLQRWSSVYSLAGRDDAFGNEGAISASDGLKAMSEHLHQASERCAAQLDNEIGMVLLPALDKIRKMFAGPRAYMSKRDEREADYAKYKALISSNKDIKPTAIDRKLIEAANGFVALHSQLLEELPYFVQGIEAALQPVIVSFARTQGLYHEQMLGLLQDCATTYHLKPTLPSLSFAAHEDATAEEGDLSIPPLTALNSREITQHWWAAQAPIAEVLEELRICDYNGGRSATSANMKATRSDAGPQRAEDYANPTFRPRNFSTPDANVVGALHPTLAAPRYSPGSGDSFGHPSPQEGRRVREFFDPKLHTPPETPGGSSRGFISAPANGKSSLLGTRGNSSSTGSMLRSISETLKPGSQAQADKSSHEVRQMYNVPSHSSTPRHRERRLASEPSVRGQEHAFVLPNLDLGEKDLSPVASPQLEGKNRLSGES</sequence>
<dbReference type="GO" id="GO:0005085">
    <property type="term" value="F:guanyl-nucleotide exchange factor activity"/>
    <property type="evidence" value="ECO:0007669"/>
    <property type="project" value="UniProtKB-KW"/>
</dbReference>